<name>A0A261UG40_9BORD</name>
<dbReference type="AlphaFoldDB" id="A0A261UG40"/>
<keyword evidence="3" id="KW-1003">Cell membrane</keyword>
<keyword evidence="2" id="KW-0813">Transport</keyword>
<dbReference type="InterPro" id="IPR036259">
    <property type="entry name" value="MFS_trans_sf"/>
</dbReference>
<keyword evidence="4 7" id="KW-0812">Transmembrane</keyword>
<evidence type="ECO:0000313" key="9">
    <source>
        <dbReference type="Proteomes" id="UP000215767"/>
    </source>
</evidence>
<evidence type="ECO:0000256" key="5">
    <source>
        <dbReference type="ARBA" id="ARBA00022989"/>
    </source>
</evidence>
<accession>A0A261UG40</accession>
<organism evidence="8 9">
    <name type="scientific">Bordetella genomosp. 11</name>
    <dbReference type="NCBI Taxonomy" id="1416808"/>
    <lineage>
        <taxon>Bacteria</taxon>
        <taxon>Pseudomonadati</taxon>
        <taxon>Pseudomonadota</taxon>
        <taxon>Betaproteobacteria</taxon>
        <taxon>Burkholderiales</taxon>
        <taxon>Alcaligenaceae</taxon>
        <taxon>Bordetella</taxon>
    </lineage>
</organism>
<keyword evidence="9" id="KW-1185">Reference proteome</keyword>
<feature type="transmembrane region" description="Helical" evidence="7">
    <location>
        <begin position="372"/>
        <end position="394"/>
    </location>
</feature>
<keyword evidence="6 7" id="KW-0472">Membrane</keyword>
<dbReference type="PANTHER" id="PTHR23513:SF9">
    <property type="entry name" value="ENTEROBACTIN EXPORTER ENTS"/>
    <property type="match status" value="1"/>
</dbReference>
<evidence type="ECO:0000256" key="3">
    <source>
        <dbReference type="ARBA" id="ARBA00022475"/>
    </source>
</evidence>
<dbReference type="CDD" id="cd06173">
    <property type="entry name" value="MFS_MefA_like"/>
    <property type="match status" value="1"/>
</dbReference>
<proteinExistence type="predicted"/>
<sequence length="410" mass="42501">MATPDNNDSLLARPAFAHFLAARFAASLAFQMVSVAVGWQIYALTGSALDLGLIGLAQFAPMLVLTLVVGHVADRYDRRRIVAICMAVEALAAIVLAAVSLSGEANHQIVYAAIVAISSARAFESPTLPALIPSVVPRFLIPRATALSASSNQVAQIAGPALGGVGYALGAGWVYAAAAACYGAGLVSMLCMKTEGPPVRKEPTTWQSLFAGFTFIASRRILFGTLSLDLFAVLLGGATALLPIFAKDILQAGPWALGALRAAPAAGAAATALFLGRKNLGGNIGMTLFGALFLFGLATIVFGYSRSIPVSVAALVLLGAADSISVVVRSSLVQLNTPNDMLGRVSAINMLFIGTSNQLGEFRAGVMAEATGAVAAVVLGGFGTIAVAGLWMWWYPELRNLRSLDDVPHR</sequence>
<dbReference type="Proteomes" id="UP000215767">
    <property type="component" value="Unassembled WGS sequence"/>
</dbReference>
<dbReference type="InterPro" id="IPR010290">
    <property type="entry name" value="TM_effector"/>
</dbReference>
<protein>
    <submittedName>
        <fullName evidence="8">MFS transporter</fullName>
    </submittedName>
</protein>
<dbReference type="Pfam" id="PF05977">
    <property type="entry name" value="MFS_3"/>
    <property type="match status" value="1"/>
</dbReference>
<comment type="caution">
    <text evidence="8">The sequence shown here is derived from an EMBL/GenBank/DDBJ whole genome shotgun (WGS) entry which is preliminary data.</text>
</comment>
<dbReference type="OrthoDB" id="7283966at2"/>
<feature type="transmembrane region" description="Helical" evidence="7">
    <location>
        <begin position="287"/>
        <end position="304"/>
    </location>
</feature>
<evidence type="ECO:0000256" key="1">
    <source>
        <dbReference type="ARBA" id="ARBA00004651"/>
    </source>
</evidence>
<dbReference type="SUPFAM" id="SSF103473">
    <property type="entry name" value="MFS general substrate transporter"/>
    <property type="match status" value="1"/>
</dbReference>
<feature type="transmembrane region" description="Helical" evidence="7">
    <location>
        <begin position="81"/>
        <end position="101"/>
    </location>
</feature>
<comment type="subcellular location">
    <subcellularLocation>
        <location evidence="1">Cell membrane</location>
        <topology evidence="1">Multi-pass membrane protein</topology>
    </subcellularLocation>
</comment>
<dbReference type="Gene3D" id="1.20.1250.20">
    <property type="entry name" value="MFS general substrate transporter like domains"/>
    <property type="match status" value="1"/>
</dbReference>
<dbReference type="RefSeq" id="WP_094841795.1">
    <property type="nucleotide sequence ID" value="NZ_NEVS01000004.1"/>
</dbReference>
<dbReference type="GO" id="GO:0005886">
    <property type="term" value="C:plasma membrane"/>
    <property type="evidence" value="ECO:0007669"/>
    <property type="project" value="UniProtKB-SubCell"/>
</dbReference>
<evidence type="ECO:0000256" key="7">
    <source>
        <dbReference type="SAM" id="Phobius"/>
    </source>
</evidence>
<feature type="transmembrane region" description="Helical" evidence="7">
    <location>
        <begin position="20"/>
        <end position="42"/>
    </location>
</feature>
<feature type="transmembrane region" description="Helical" evidence="7">
    <location>
        <begin position="221"/>
        <end position="246"/>
    </location>
</feature>
<dbReference type="PANTHER" id="PTHR23513">
    <property type="entry name" value="INTEGRAL MEMBRANE EFFLUX PROTEIN-RELATED"/>
    <property type="match status" value="1"/>
</dbReference>
<feature type="transmembrane region" description="Helical" evidence="7">
    <location>
        <begin position="310"/>
        <end position="329"/>
    </location>
</feature>
<feature type="transmembrane region" description="Helical" evidence="7">
    <location>
        <begin position="172"/>
        <end position="192"/>
    </location>
</feature>
<evidence type="ECO:0000256" key="4">
    <source>
        <dbReference type="ARBA" id="ARBA00022692"/>
    </source>
</evidence>
<evidence type="ECO:0000256" key="6">
    <source>
        <dbReference type="ARBA" id="ARBA00023136"/>
    </source>
</evidence>
<evidence type="ECO:0000256" key="2">
    <source>
        <dbReference type="ARBA" id="ARBA00022448"/>
    </source>
</evidence>
<evidence type="ECO:0000313" key="8">
    <source>
        <dbReference type="EMBL" id="OZI60382.1"/>
    </source>
</evidence>
<feature type="transmembrane region" description="Helical" evidence="7">
    <location>
        <begin position="48"/>
        <end position="69"/>
    </location>
</feature>
<keyword evidence="5 7" id="KW-1133">Transmembrane helix</keyword>
<reference evidence="9" key="1">
    <citation type="submission" date="2017-05" db="EMBL/GenBank/DDBJ databases">
        <title>Complete and WGS of Bordetella genogroups.</title>
        <authorList>
            <person name="Spilker T."/>
            <person name="Lipuma J."/>
        </authorList>
    </citation>
    <scope>NUCLEOTIDE SEQUENCE [LARGE SCALE GENOMIC DNA]</scope>
    <source>
        <strain evidence="9">AU8856</strain>
    </source>
</reference>
<feature type="transmembrane region" description="Helical" evidence="7">
    <location>
        <begin position="252"/>
        <end position="275"/>
    </location>
</feature>
<gene>
    <name evidence="8" type="ORF">CAL28_13185</name>
</gene>
<dbReference type="EMBL" id="NEVS01000004">
    <property type="protein sequence ID" value="OZI60382.1"/>
    <property type="molecule type" value="Genomic_DNA"/>
</dbReference>